<dbReference type="Proteomes" id="UP000499080">
    <property type="component" value="Unassembled WGS sequence"/>
</dbReference>
<evidence type="ECO:0000313" key="1">
    <source>
        <dbReference type="EMBL" id="GBM01162.1"/>
    </source>
</evidence>
<gene>
    <name evidence="1" type="ORF">AVEN_27258_1</name>
</gene>
<protein>
    <recommendedName>
        <fullName evidence="3">Reverse transcriptase domain-containing protein</fullName>
    </recommendedName>
</protein>
<dbReference type="EMBL" id="BGPR01000165">
    <property type="protein sequence ID" value="GBM01162.1"/>
    <property type="molecule type" value="Genomic_DNA"/>
</dbReference>
<comment type="caution">
    <text evidence="1">The sequence shown here is derived from an EMBL/GenBank/DDBJ whole genome shotgun (WGS) entry which is preliminary data.</text>
</comment>
<accession>A0A4Y2C9N5</accession>
<keyword evidence="2" id="KW-1185">Reference proteome</keyword>
<dbReference type="AlphaFoldDB" id="A0A4Y2C9N5"/>
<evidence type="ECO:0000313" key="2">
    <source>
        <dbReference type="Proteomes" id="UP000499080"/>
    </source>
</evidence>
<proteinExistence type="predicted"/>
<evidence type="ECO:0008006" key="3">
    <source>
        <dbReference type="Google" id="ProtNLM"/>
    </source>
</evidence>
<reference evidence="1 2" key="1">
    <citation type="journal article" date="2019" name="Sci. Rep.">
        <title>Orb-weaving spider Araneus ventricosus genome elucidates the spidroin gene catalogue.</title>
        <authorList>
            <person name="Kono N."/>
            <person name="Nakamura H."/>
            <person name="Ohtoshi R."/>
            <person name="Moran D.A.P."/>
            <person name="Shinohara A."/>
            <person name="Yoshida Y."/>
            <person name="Fujiwara M."/>
            <person name="Mori M."/>
            <person name="Tomita M."/>
            <person name="Arakawa K."/>
        </authorList>
    </citation>
    <scope>NUCLEOTIDE SEQUENCE [LARGE SCALE GENOMIC DNA]</scope>
</reference>
<sequence>MSHLNILQSKICKIIEKVPRIARATWDLKPSVVKEIYLVVLEKILMYGSEIWYADKVKLNNKLLQRQRSPLLSITKEYNTTSTDSLNILIGCPPLYLKVRTHVMTSQHIQLIKNSHEIGGLQSFDFEMAREPWEVV</sequence>
<name>A0A4Y2C9N5_ARAVE</name>
<organism evidence="1 2">
    <name type="scientific">Araneus ventricosus</name>
    <name type="common">Orbweaver spider</name>
    <name type="synonym">Epeira ventricosa</name>
    <dbReference type="NCBI Taxonomy" id="182803"/>
    <lineage>
        <taxon>Eukaryota</taxon>
        <taxon>Metazoa</taxon>
        <taxon>Ecdysozoa</taxon>
        <taxon>Arthropoda</taxon>
        <taxon>Chelicerata</taxon>
        <taxon>Arachnida</taxon>
        <taxon>Araneae</taxon>
        <taxon>Araneomorphae</taxon>
        <taxon>Entelegynae</taxon>
        <taxon>Araneoidea</taxon>
        <taxon>Araneidae</taxon>
        <taxon>Araneus</taxon>
    </lineage>
</organism>
<dbReference type="OrthoDB" id="411871at2759"/>